<proteinExistence type="predicted"/>
<evidence type="ECO:0000256" key="1">
    <source>
        <dbReference type="SAM" id="SignalP"/>
    </source>
</evidence>
<sequence>MKVSTFVASVALAGFCFVANASTLDNVAVYSTEKSNGSMSVGGKNAYTKSFEVAVANLSGKDIDLSKLCLKAYSPDEKEFRLDTVDEDLNQGTLKAGKSVKGIAVFASENDVVYKAALIKISGDCN</sequence>
<dbReference type="EMBL" id="NIBS01000013">
    <property type="protein sequence ID" value="PHM26996.1"/>
    <property type="molecule type" value="Genomic_DNA"/>
</dbReference>
<dbReference type="RefSeq" id="WP_099136388.1">
    <property type="nucleotide sequence ID" value="NZ_CAWNNJ010000035.1"/>
</dbReference>
<gene>
    <name evidence="2" type="ORF">Xbud_02566</name>
</gene>
<dbReference type="Proteomes" id="UP000225833">
    <property type="component" value="Unassembled WGS sequence"/>
</dbReference>
<evidence type="ECO:0000313" key="3">
    <source>
        <dbReference type="Proteomes" id="UP000225833"/>
    </source>
</evidence>
<comment type="caution">
    <text evidence="2">The sequence shown here is derived from an EMBL/GenBank/DDBJ whole genome shotgun (WGS) entry which is preliminary data.</text>
</comment>
<protein>
    <recommendedName>
        <fullName evidence="4">DUF4354 domain-containing protein</fullName>
    </recommendedName>
</protein>
<keyword evidence="1" id="KW-0732">Signal</keyword>
<reference evidence="2 3" key="1">
    <citation type="journal article" date="2017" name="Nat. Microbiol.">
        <title>Natural product diversity associated with the nematode symbionts Photorhabdus and Xenorhabdus.</title>
        <authorList>
            <person name="Tobias N.J."/>
            <person name="Wolff H."/>
            <person name="Djahanschiri B."/>
            <person name="Grundmann F."/>
            <person name="Kronenwerth M."/>
            <person name="Shi Y.M."/>
            <person name="Simonyi S."/>
            <person name="Grun P."/>
            <person name="Shapiro-Ilan D."/>
            <person name="Pidot S.J."/>
            <person name="Stinear T.P."/>
            <person name="Ebersberger I."/>
            <person name="Bode H.B."/>
        </authorList>
    </citation>
    <scope>NUCLEOTIDE SEQUENCE [LARGE SCALE GENOMIC DNA]</scope>
    <source>
        <strain evidence="2 3">DSM 16342</strain>
    </source>
</reference>
<dbReference type="Gene3D" id="2.60.40.4110">
    <property type="entry name" value="Protein of unknown function DUF4354"/>
    <property type="match status" value="1"/>
</dbReference>
<accession>A0A2D0IYJ6</accession>
<evidence type="ECO:0000313" key="2">
    <source>
        <dbReference type="EMBL" id="PHM26996.1"/>
    </source>
</evidence>
<dbReference type="AlphaFoldDB" id="A0A2D0IYJ6"/>
<dbReference type="InterPro" id="IPR025581">
    <property type="entry name" value="DUF4354"/>
</dbReference>
<name>A0A2D0IYJ6_XENBU</name>
<dbReference type="OrthoDB" id="5593336at2"/>
<evidence type="ECO:0008006" key="4">
    <source>
        <dbReference type="Google" id="ProtNLM"/>
    </source>
</evidence>
<feature type="signal peptide" evidence="1">
    <location>
        <begin position="1"/>
        <end position="21"/>
    </location>
</feature>
<organism evidence="2 3">
    <name type="scientific">Xenorhabdus budapestensis</name>
    <dbReference type="NCBI Taxonomy" id="290110"/>
    <lineage>
        <taxon>Bacteria</taxon>
        <taxon>Pseudomonadati</taxon>
        <taxon>Pseudomonadota</taxon>
        <taxon>Gammaproteobacteria</taxon>
        <taxon>Enterobacterales</taxon>
        <taxon>Morganellaceae</taxon>
        <taxon>Xenorhabdus</taxon>
    </lineage>
</organism>
<feature type="chain" id="PRO_5012542135" description="DUF4354 domain-containing protein" evidence="1">
    <location>
        <begin position="22"/>
        <end position="126"/>
    </location>
</feature>
<dbReference type="Pfam" id="PF14263">
    <property type="entry name" value="DUF4354"/>
    <property type="match status" value="1"/>
</dbReference>